<evidence type="ECO:0000259" key="4">
    <source>
        <dbReference type="Pfam" id="PF25066"/>
    </source>
</evidence>
<accession>A0A507FLH7</accession>
<dbReference type="InterPro" id="IPR045111">
    <property type="entry name" value="Vps41/Vps8"/>
</dbReference>
<feature type="region of interest" description="Disordered" evidence="2">
    <location>
        <begin position="1458"/>
        <end position="1483"/>
    </location>
</feature>
<comment type="caution">
    <text evidence="5">The sequence shown here is derived from an EMBL/GenBank/DDBJ whole genome shotgun (WGS) entry which is preliminary data.</text>
</comment>
<dbReference type="Pfam" id="PF25066">
    <property type="entry name" value="TPR_VPS8_2"/>
    <property type="match status" value="1"/>
</dbReference>
<dbReference type="PANTHER" id="PTHR12616">
    <property type="entry name" value="VACUOLAR PROTEIN SORTING VPS41"/>
    <property type="match status" value="1"/>
</dbReference>
<dbReference type="GO" id="GO:0034058">
    <property type="term" value="P:endosomal vesicle fusion"/>
    <property type="evidence" value="ECO:0007669"/>
    <property type="project" value="TreeGrafter"/>
</dbReference>
<dbReference type="InterPro" id="IPR036322">
    <property type="entry name" value="WD40_repeat_dom_sf"/>
</dbReference>
<dbReference type="PANTHER" id="PTHR12616:SF8">
    <property type="entry name" value="VACUOLAR PROTEIN SORTING-ASSOCIATED PROTEIN 8 HOMOLOG"/>
    <property type="match status" value="1"/>
</dbReference>
<evidence type="ECO:0000313" key="6">
    <source>
        <dbReference type="Proteomes" id="UP000320333"/>
    </source>
</evidence>
<dbReference type="STRING" id="246404.A0A507FLH7"/>
<dbReference type="Gene3D" id="2.130.10.10">
    <property type="entry name" value="YVTN repeat-like/Quinoprotein amine dehydrogenase"/>
    <property type="match status" value="1"/>
</dbReference>
<dbReference type="EMBL" id="QEAP01000065">
    <property type="protein sequence ID" value="TPX75877.1"/>
    <property type="molecule type" value="Genomic_DNA"/>
</dbReference>
<feature type="domain" description="VPS8-like TPR-like repeats" evidence="4">
    <location>
        <begin position="1529"/>
        <end position="1667"/>
    </location>
</feature>
<sequence length="1876" mass="207602">MNKADDVQMANLDDVAAGAAWAESESGSEYSYEALRDADVTDTDGGVASLVANEEQPALAIADSSTSIHSVMVSQPFHPARAVKALPAIIPSQAQAVQSIPSVKSVLSITSIHALDSIALDEDALFAISRNNLLDYIHSLRVLRDASSANPALVERIDWHLELARQFLDSNADFLNVDSILRDALPDAFPSASSGNSVQLSADDHAAPSNESASSISNSFVVVNDQPQTSILNSTQDFHQTEMFAAHSSDMMLKSTPLMRLTNDLLSVETTSSLGMPTVFAVSGVIAIGTSRGIIQVYNLTQSKLCTLGDLSIAMEWGGVTSIHIHPLDSNKIVAGHAQGFVCIWDVAKRVLLKKMDPISDGTGKESRFGPKAGHNLGAKVLHVAFAGKKLDVVSTDDEGSAFLHSISTLLMLSTVSSVQLAGNQPIYGIQPLPATATTTPESSTGLNPFKASKSGPHASDAARILAVVTRFRLTLMRLRPAPAIVWKLQIAKEGSNETEEVVTEETSLRRRADSAGGSAAVTCACLAWLPAIVSAGEKTATGASRVSDPLLAATFGSVLMIFRLAETVAKNDTDTTSSSMSDEYNVTQQLRWNANEPIVAVHWLNTHRLVMLTNQENVVIFDTVAMCELERASIRQSLIIFHDVFSKGLKDYGITPEMAYFHNLRVYKGRLFILGVESLSVASLMNWKDRLTNMVKLGDYKTAIAVATEFYTGTSLKAVSGLPTDPVQRERAVSLFLSQILATYVSMSMSTTEFADSHHQDLAFVRDLAETSFSTCLLLGDENLLFGDIFEYFCEAGVSGVFLEVLEGYILNEGLMSPMNRPIVIQELTIYFSSQKWFTRLEQLILHLDPQAMDIHEIVRLCKMHNMFSALVYVYNHSLKDYVAPLIHLLRCCADEPRGEINKESGSAEYILYVYLAYIFTGKSFPMGTLSRKDALLAKSNLYNFLFSTSFMRWPPQSLSDVSQEDMTATSSITPNTSESSLITLGHEPYPYLRILLQQDSQECLRMLWVALSDPCLEGEIRLVGADALETGAGLGGRDASGRRRTVRFADMYGELNRQFIVDSLWMLVHCEAIEVPPLGAPTEAENSITPSSGRLNETDVLRVYMFVAKAVSQYGEPSSTSISNSNNRKSDIAEPSSVTLSLQTMKELFQALLENTHESTCEDRQIALVALLKVYNPARTTLDRESLLSTCEKVGFWRLAEHVYRSLGMYDQVIDCFLKDNTRQRADVFERLTDLLLGTDGGGGLEYSQQYLLKQHVLGAILVQLIEVDRVQTAALVLNVFPSENEDVIRRLEFNPRAQYMYLRGVLEFEALQHQQATSAPPLVGMTSGSGKKNTAGRVSLARLRGKTSISQMRGGNDSTSRLNASLCNLFLHLMIQFEPADVLPFLKSFADSGQENPYDFEVVLQSCLNADVTEPALWMLERDGQLARALDILLLRVQSHVAVCLRIVMAENEDQDGQRDGSSRRSRSASPGNSLDLFGQNPFAQQSEANNKKRIELHLALLELSKSFEEGLNLCSRRALSMERWECESIWFRLLDSILEPHNTFRAYAGSAIYDAPEVVLEKDGSKTPTAAPSSAPDSLVIQLMNAFRTFLRKTIGSMSVQVKLPTMLSHLLQSMPTPRFGELRNSIFIMLEKYSFERELLTTANRILSKDAHQLHEKLVSERHRALRPMKGQCGVCRRLMHIDTAGERALELRDRFAVFECRHVFHERCLKKEIQSGNHGLEGLPLRDQDLWCVVCEVLNANGVRKRKKDIIERMEAILDRGKGKAVKKPIDFERSVSPQKQASVDLDRVYEIFDMQPLSSEIYDALAVRQVNFEDRISLNESFDDTDSSVSSIHASSSQPVHRRIPLPVLRLLDPSIKKFELVLQPQHLA</sequence>
<gene>
    <name evidence="5" type="ORF">CcCBS67573_g02861</name>
</gene>
<organism evidence="5 6">
    <name type="scientific">Chytriomyces confervae</name>
    <dbReference type="NCBI Taxonomy" id="246404"/>
    <lineage>
        <taxon>Eukaryota</taxon>
        <taxon>Fungi</taxon>
        <taxon>Fungi incertae sedis</taxon>
        <taxon>Chytridiomycota</taxon>
        <taxon>Chytridiomycota incertae sedis</taxon>
        <taxon>Chytridiomycetes</taxon>
        <taxon>Chytridiales</taxon>
        <taxon>Chytriomycetaceae</taxon>
        <taxon>Chytriomyces</taxon>
    </lineage>
</organism>
<dbReference type="Pfam" id="PF23410">
    <property type="entry name" value="Beta-prop_VPS8"/>
    <property type="match status" value="1"/>
</dbReference>
<name>A0A507FLH7_9FUNG</name>
<dbReference type="InterPro" id="IPR015943">
    <property type="entry name" value="WD40/YVTN_repeat-like_dom_sf"/>
</dbReference>
<dbReference type="Pfam" id="PF12816">
    <property type="entry name" value="TPR_Vps8"/>
    <property type="match status" value="1"/>
</dbReference>
<reference evidence="5 6" key="1">
    <citation type="journal article" date="2019" name="Sci. Rep.">
        <title>Comparative genomics of chytrid fungi reveal insights into the obligate biotrophic and pathogenic lifestyle of Synchytrium endobioticum.</title>
        <authorList>
            <person name="van de Vossenberg B.T.L.H."/>
            <person name="Warris S."/>
            <person name="Nguyen H.D.T."/>
            <person name="van Gent-Pelzer M.P.E."/>
            <person name="Joly D.L."/>
            <person name="van de Geest H.C."/>
            <person name="Bonants P.J.M."/>
            <person name="Smith D.S."/>
            <person name="Levesque C.A."/>
            <person name="van der Lee T.A.J."/>
        </authorList>
    </citation>
    <scope>NUCLEOTIDE SEQUENCE [LARGE SCALE GENOMIC DNA]</scope>
    <source>
        <strain evidence="5 6">CBS 675.73</strain>
    </source>
</reference>
<dbReference type="OrthoDB" id="289913at2759"/>
<dbReference type="SUPFAM" id="SSF57850">
    <property type="entry name" value="RING/U-box"/>
    <property type="match status" value="1"/>
</dbReference>
<dbReference type="InterPro" id="IPR025941">
    <property type="entry name" value="Vps8_central_dom"/>
</dbReference>
<dbReference type="CDD" id="cd16448">
    <property type="entry name" value="RING-H2"/>
    <property type="match status" value="1"/>
</dbReference>
<dbReference type="SUPFAM" id="SSF50978">
    <property type="entry name" value="WD40 repeat-like"/>
    <property type="match status" value="1"/>
</dbReference>
<dbReference type="Proteomes" id="UP000320333">
    <property type="component" value="Unassembled WGS sequence"/>
</dbReference>
<comment type="similarity">
    <text evidence="1">Belongs to the VPS8 family.</text>
</comment>
<evidence type="ECO:0000256" key="2">
    <source>
        <dbReference type="SAM" id="MobiDB-lite"/>
    </source>
</evidence>
<evidence type="ECO:0000259" key="3">
    <source>
        <dbReference type="Pfam" id="PF12816"/>
    </source>
</evidence>
<proteinExistence type="inferred from homology"/>
<dbReference type="GO" id="GO:0030897">
    <property type="term" value="C:HOPS complex"/>
    <property type="evidence" value="ECO:0007669"/>
    <property type="project" value="TreeGrafter"/>
</dbReference>
<dbReference type="GO" id="GO:0005770">
    <property type="term" value="C:late endosome"/>
    <property type="evidence" value="ECO:0007669"/>
    <property type="project" value="TreeGrafter"/>
</dbReference>
<evidence type="ECO:0000313" key="5">
    <source>
        <dbReference type="EMBL" id="TPX75877.1"/>
    </source>
</evidence>
<evidence type="ECO:0000256" key="1">
    <source>
        <dbReference type="ARBA" id="ARBA00009422"/>
    </source>
</evidence>
<protein>
    <submittedName>
        <fullName evidence="5">Uncharacterized protein</fullName>
    </submittedName>
</protein>
<feature type="domain" description="Vacuolar protein sorting-associated protein 8 central" evidence="3">
    <location>
        <begin position="802"/>
        <end position="1010"/>
    </location>
</feature>
<dbReference type="GO" id="GO:0006623">
    <property type="term" value="P:protein targeting to vacuole"/>
    <property type="evidence" value="ECO:0007669"/>
    <property type="project" value="InterPro"/>
</dbReference>
<keyword evidence="6" id="KW-1185">Reference proteome</keyword>
<dbReference type="InterPro" id="IPR059070">
    <property type="entry name" value="TPR_VPS8_2"/>
</dbReference>